<protein>
    <submittedName>
        <fullName evidence="1">Uncharacterized protein</fullName>
    </submittedName>
</protein>
<dbReference type="Proteomes" id="UP000053958">
    <property type="component" value="Unassembled WGS sequence"/>
</dbReference>
<name>A0A0F4YK00_RASE3</name>
<comment type="caution">
    <text evidence="1">The sequence shown here is derived from an EMBL/GenBank/DDBJ whole genome shotgun (WGS) entry which is preliminary data.</text>
</comment>
<proteinExistence type="predicted"/>
<dbReference type="EMBL" id="LASV01000527">
    <property type="protein sequence ID" value="KKA17923.1"/>
    <property type="molecule type" value="Genomic_DNA"/>
</dbReference>
<gene>
    <name evidence="1" type="ORF">T310_8134</name>
</gene>
<dbReference type="RefSeq" id="XP_013324535.1">
    <property type="nucleotide sequence ID" value="XM_013469081.1"/>
</dbReference>
<sequence>MLREASNWFDQYNITANVASVIKDLHQRAQKTVARSQLPLPLALNSPRDDGWDVQIDNFNEDLSQYTLEKSERSATQLPVNFRFFMVRPKIKEPTKAEKAANKGPLYKKYKFKDFISLSNNKESKEGKKDKSKLKYQNAFKGEVKSYIYSLCSGESKYVSDPSWGYIYINSRIESIHNPMDNNCQRIGQDLHEGEGYLH</sequence>
<accession>A0A0F4YK00</accession>
<evidence type="ECO:0000313" key="1">
    <source>
        <dbReference type="EMBL" id="KKA17923.1"/>
    </source>
</evidence>
<organism evidence="1 2">
    <name type="scientific">Rasamsonia emersonii (strain ATCC 16479 / CBS 393.64 / IMI 116815)</name>
    <dbReference type="NCBI Taxonomy" id="1408163"/>
    <lineage>
        <taxon>Eukaryota</taxon>
        <taxon>Fungi</taxon>
        <taxon>Dikarya</taxon>
        <taxon>Ascomycota</taxon>
        <taxon>Pezizomycotina</taxon>
        <taxon>Eurotiomycetes</taxon>
        <taxon>Eurotiomycetidae</taxon>
        <taxon>Eurotiales</taxon>
        <taxon>Trichocomaceae</taxon>
        <taxon>Rasamsonia</taxon>
    </lineage>
</organism>
<keyword evidence="2" id="KW-1185">Reference proteome</keyword>
<reference evidence="1 2" key="1">
    <citation type="submission" date="2015-04" db="EMBL/GenBank/DDBJ databases">
        <authorList>
            <person name="Heijne W.H."/>
            <person name="Fedorova N.D."/>
            <person name="Nierman W.C."/>
            <person name="Vollebregt A.W."/>
            <person name="Zhao Z."/>
            <person name="Wu L."/>
            <person name="Kumar M."/>
            <person name="Stam H."/>
            <person name="van den Berg M.A."/>
            <person name="Pel H.J."/>
        </authorList>
    </citation>
    <scope>NUCLEOTIDE SEQUENCE [LARGE SCALE GENOMIC DNA]</scope>
    <source>
        <strain evidence="1 2">CBS 393.64</strain>
    </source>
</reference>
<evidence type="ECO:0000313" key="2">
    <source>
        <dbReference type="Proteomes" id="UP000053958"/>
    </source>
</evidence>
<dbReference type="AlphaFoldDB" id="A0A0F4YK00"/>
<dbReference type="GeneID" id="25320395"/>